<sequence>MQIKIYLSSFSFDILAEYRKMFNDAEINILLSYGTTSGDYYSMIETNRSMINSLILDSGAFSLNNIEGSNGKPINIDGFIEYCKTFQGQFDFIFNFDEDFNLNGFEKNYKNQKKIEAAGIRVVPVVHDYIGEEVAELDEYLKSYDLISLGFSEHKNDKQKLAATVLKIKQAKKKVHLLGVSAYNRLKNLPVDYSDSSNWAQGQIFGFMYYWNAKNTPNDPELTLRFKDFEPNKSDSKKYLDGSLYFGEIMEYLKNELGITYQNLYGQNATFYRQLVNTHYFVKMQDRVREAHIANGFDTQYP</sequence>
<dbReference type="HOGENOM" id="CLU_920482_0_0_7"/>
<keyword evidence="2" id="KW-1185">Reference proteome</keyword>
<dbReference type="eggNOG" id="ENOG5033FIF">
    <property type="taxonomic scope" value="Bacteria"/>
</dbReference>
<dbReference type="RefSeq" id="WP_015861885.1">
    <property type="nucleotide sequence ID" value="NC_012796.1"/>
</dbReference>
<name>C4XJI3_SOLM1</name>
<gene>
    <name evidence="1" type="ordered locus">DMR_32420</name>
</gene>
<dbReference type="AlphaFoldDB" id="C4XJI3"/>
<dbReference type="Proteomes" id="UP000009071">
    <property type="component" value="Chromosome"/>
</dbReference>
<evidence type="ECO:0000313" key="1">
    <source>
        <dbReference type="EMBL" id="BAH76733.1"/>
    </source>
</evidence>
<dbReference type="KEGG" id="dma:DMR_32420"/>
<protein>
    <submittedName>
        <fullName evidence="1">Uncharacterized protein</fullName>
    </submittedName>
</protein>
<proteinExistence type="predicted"/>
<dbReference type="OrthoDB" id="5444622at2"/>
<dbReference type="STRING" id="573370.DMR_32420"/>
<reference evidence="1 2" key="1">
    <citation type="journal article" date="2009" name="Genome Res.">
        <title>Whole genome sequence of Desulfovibrio magneticus strain RS-1 revealed common gene clusters in magnetotactic bacteria.</title>
        <authorList>
            <person name="Nakazawa H."/>
            <person name="Arakaki A."/>
            <person name="Narita-Yamada S."/>
            <person name="Yashiro I."/>
            <person name="Jinno K."/>
            <person name="Aoki N."/>
            <person name="Tsuruyama A."/>
            <person name="Okamura Y."/>
            <person name="Tanikawa S."/>
            <person name="Fujita N."/>
            <person name="Takeyama H."/>
            <person name="Matsunaga T."/>
        </authorList>
    </citation>
    <scope>NUCLEOTIDE SEQUENCE [LARGE SCALE GENOMIC DNA]</scope>
    <source>
        <strain evidence="2">ATCC 700980 / DSM 13731 / RS-1</strain>
    </source>
</reference>
<accession>C4XJI3</accession>
<evidence type="ECO:0000313" key="2">
    <source>
        <dbReference type="Proteomes" id="UP000009071"/>
    </source>
</evidence>
<organism evidence="1 2">
    <name type="scientific">Solidesulfovibrio magneticus (strain ATCC 700980 / DSM 13731 / RS-1)</name>
    <name type="common">Desulfovibrio magneticus</name>
    <dbReference type="NCBI Taxonomy" id="573370"/>
    <lineage>
        <taxon>Bacteria</taxon>
        <taxon>Pseudomonadati</taxon>
        <taxon>Thermodesulfobacteriota</taxon>
        <taxon>Desulfovibrionia</taxon>
        <taxon>Desulfovibrionales</taxon>
        <taxon>Desulfovibrionaceae</taxon>
        <taxon>Solidesulfovibrio</taxon>
    </lineage>
</organism>
<dbReference type="EMBL" id="AP010904">
    <property type="protein sequence ID" value="BAH76733.1"/>
    <property type="molecule type" value="Genomic_DNA"/>
</dbReference>